<dbReference type="PANTHER" id="PTHR35041">
    <property type="entry name" value="MEDIATOR OF RNA POLYMERASE II TRANSCRIPTION SUBUNIT 1"/>
    <property type="match status" value="1"/>
</dbReference>
<protein>
    <submittedName>
        <fullName evidence="3">Uncharacterized protein</fullName>
    </submittedName>
</protein>
<evidence type="ECO:0000256" key="1">
    <source>
        <dbReference type="SAM" id="MobiDB-lite"/>
    </source>
</evidence>
<feature type="compositionally biased region" description="Low complexity" evidence="1">
    <location>
        <begin position="21"/>
        <end position="31"/>
    </location>
</feature>
<reference evidence="3 4" key="1">
    <citation type="submission" date="2015-10" db="EMBL/GenBank/DDBJ databases">
        <title>Full genome of DAOMC 229536 Phialocephala scopiformis, a fungal endophyte of spruce producing the potent anti-insectan compound rugulosin.</title>
        <authorList>
            <consortium name="DOE Joint Genome Institute"/>
            <person name="Walker A.K."/>
            <person name="Frasz S.L."/>
            <person name="Seifert K.A."/>
            <person name="Miller J.D."/>
            <person name="Mondo S.J."/>
            <person name="Labutti K."/>
            <person name="Lipzen A."/>
            <person name="Dockter R."/>
            <person name="Kennedy M."/>
            <person name="Grigoriev I.V."/>
            <person name="Spatafora J.W."/>
        </authorList>
    </citation>
    <scope>NUCLEOTIDE SEQUENCE [LARGE SCALE GENOMIC DNA]</scope>
    <source>
        <strain evidence="3 4">CBS 120377</strain>
    </source>
</reference>
<dbReference type="EMBL" id="KQ947431">
    <property type="protein sequence ID" value="KUJ09794.1"/>
    <property type="molecule type" value="Genomic_DNA"/>
</dbReference>
<dbReference type="OrthoDB" id="5322539at2759"/>
<keyword evidence="2" id="KW-0812">Transmembrane</keyword>
<sequence>MESPSSGQRPASDISHNVGDIISPIESPSSGSEKKASFNVHIEQLTDHHEFVKWGVKWQKQPTYMLLFALGGLVLAVSHHAFYSALHGQLAGTNSKQQWAHNIGNIFAVLVVAMFHTANIRAYDQYLWSTVRGRAFSVANLDRIFSLTSDPTSFFSLEIMRKAPVTVLLALACWIMALAGVLPPGTLTVVPGIVKEKQNRSMPSLNWTSDSWLPDPLFYNFSGGADWQTPTSLVLTKTAQVAETMDLLPLDPPAINSSYMMPIRGPYIQCEPANSSELIFFNFYNNLLVEGGIYSETTQGSMPINISVNDTAPVMLFFSAFDLTMAADWQPDRSYDYVNADIYNDWVVPIPPDFLDSYGYMAHGSKPIANSSVYNFTAQMVPRQLFVQTSETSFVCTLGNGTRDVYFDFSNGDQTITYGDLQEFEPLFVPIYGLPEYTSAGPILPTNLGMFPYVAVYTSLTSMLSGNLTVDAVSVLTKALDWQIWDTSSRIINTGLETCDDFTLSSFNLHPVIVNQTYVDPDSNATTMPVGRMNATFEGGFKPAPWKCRNGTL</sequence>
<name>A0A132BD74_MOLSC</name>
<feature type="transmembrane region" description="Helical" evidence="2">
    <location>
        <begin position="63"/>
        <end position="83"/>
    </location>
</feature>
<proteinExistence type="predicted"/>
<dbReference type="PANTHER" id="PTHR35041:SF3">
    <property type="entry name" value="FORMYLMETHIONINE DEFORMYLASE-LIKE PROTEIN"/>
    <property type="match status" value="1"/>
</dbReference>
<feature type="transmembrane region" description="Helical" evidence="2">
    <location>
        <begin position="163"/>
        <end position="182"/>
    </location>
</feature>
<dbReference type="InParanoid" id="A0A132BD74"/>
<dbReference type="KEGG" id="psco:LY89DRAFT_597817"/>
<feature type="transmembrane region" description="Helical" evidence="2">
    <location>
        <begin position="103"/>
        <end position="123"/>
    </location>
</feature>
<dbReference type="Proteomes" id="UP000070700">
    <property type="component" value="Unassembled WGS sequence"/>
</dbReference>
<evidence type="ECO:0000313" key="4">
    <source>
        <dbReference type="Proteomes" id="UP000070700"/>
    </source>
</evidence>
<evidence type="ECO:0000256" key="2">
    <source>
        <dbReference type="SAM" id="Phobius"/>
    </source>
</evidence>
<dbReference type="GeneID" id="28819722"/>
<dbReference type="RefSeq" id="XP_018064149.1">
    <property type="nucleotide sequence ID" value="XM_018209996.1"/>
</dbReference>
<organism evidence="3 4">
    <name type="scientific">Mollisia scopiformis</name>
    <name type="common">Conifer needle endophyte fungus</name>
    <name type="synonym">Phialocephala scopiformis</name>
    <dbReference type="NCBI Taxonomy" id="149040"/>
    <lineage>
        <taxon>Eukaryota</taxon>
        <taxon>Fungi</taxon>
        <taxon>Dikarya</taxon>
        <taxon>Ascomycota</taxon>
        <taxon>Pezizomycotina</taxon>
        <taxon>Leotiomycetes</taxon>
        <taxon>Helotiales</taxon>
        <taxon>Mollisiaceae</taxon>
        <taxon>Mollisia</taxon>
    </lineage>
</organism>
<accession>A0A132BD74</accession>
<keyword evidence="2" id="KW-1133">Transmembrane helix</keyword>
<keyword evidence="2" id="KW-0472">Membrane</keyword>
<dbReference type="AlphaFoldDB" id="A0A132BD74"/>
<gene>
    <name evidence="3" type="ORF">LY89DRAFT_597817</name>
</gene>
<feature type="region of interest" description="Disordered" evidence="1">
    <location>
        <begin position="1"/>
        <end position="33"/>
    </location>
</feature>
<keyword evidence="4" id="KW-1185">Reference proteome</keyword>
<evidence type="ECO:0000313" key="3">
    <source>
        <dbReference type="EMBL" id="KUJ09794.1"/>
    </source>
</evidence>